<organism evidence="2 3">
    <name type="scientific">Heterobasidion irregulare (strain TC 32-1)</name>
    <dbReference type="NCBI Taxonomy" id="747525"/>
    <lineage>
        <taxon>Eukaryota</taxon>
        <taxon>Fungi</taxon>
        <taxon>Dikarya</taxon>
        <taxon>Basidiomycota</taxon>
        <taxon>Agaricomycotina</taxon>
        <taxon>Agaricomycetes</taxon>
        <taxon>Russulales</taxon>
        <taxon>Bondarzewiaceae</taxon>
        <taxon>Heterobasidion</taxon>
        <taxon>Heterobasidion annosum species complex</taxon>
    </lineage>
</organism>
<sequence length="388" mass="42029">MRIRAARVLIVGSSTAHVDMPPLPPNNTRPTLLDSRSLLETHGADHGAAMASDSLWIGDSARYGVAPPRVRGKDGTRSPEAPVCPHAPPLHDPHLLSSLQQPPASSLPSRVPRPSPLQEPLDTPITAVPEIRTKNMSAHPPDHSPHGHTPTYTHSKLVEHAASDQHREAHVMGLRLVLGSILSPKRPPLPHSSSGTSSPSSFSHASTHVHAHVHPALAPASAHGGVDTPLPPPPPPHPSPLHTHLPTHPHTPSRLSLSTTRACAGRPRGSRSRACLALAYAHALTHTRPCRSARPPSRRTPRPRARLRLRPPRGPRPHPRCTHTRRAPQAPRTRCPRRRTGTGTGTTRTRMCIPTRTSTHTRPLCTPPRLSPRSLPRRPTRRCPCAKA</sequence>
<evidence type="ECO:0000313" key="3">
    <source>
        <dbReference type="Proteomes" id="UP000030671"/>
    </source>
</evidence>
<dbReference type="KEGG" id="hir:HETIRDRAFT_459706"/>
<feature type="region of interest" description="Disordered" evidence="1">
    <location>
        <begin position="67"/>
        <end position="122"/>
    </location>
</feature>
<dbReference type="InParanoid" id="W4K343"/>
<feature type="compositionally biased region" description="Low complexity" evidence="1">
    <location>
        <begin position="240"/>
        <end position="253"/>
    </location>
</feature>
<feature type="compositionally biased region" description="Low complexity" evidence="1">
    <location>
        <begin position="95"/>
        <end position="110"/>
    </location>
</feature>
<evidence type="ECO:0000313" key="2">
    <source>
        <dbReference type="EMBL" id="ETW79760.1"/>
    </source>
</evidence>
<feature type="compositionally biased region" description="Low complexity" evidence="1">
    <location>
        <begin position="214"/>
        <end position="223"/>
    </location>
</feature>
<dbReference type="RefSeq" id="XP_009548316.1">
    <property type="nucleotide sequence ID" value="XM_009550021.1"/>
</dbReference>
<feature type="compositionally biased region" description="Low complexity" evidence="1">
    <location>
        <begin position="191"/>
        <end position="206"/>
    </location>
</feature>
<feature type="compositionally biased region" description="Pro residues" evidence="1">
    <location>
        <begin position="229"/>
        <end position="239"/>
    </location>
</feature>
<gene>
    <name evidence="2" type="ORF">HETIRDRAFT_459706</name>
</gene>
<evidence type="ECO:0000256" key="1">
    <source>
        <dbReference type="SAM" id="MobiDB-lite"/>
    </source>
</evidence>
<dbReference type="GeneID" id="20677014"/>
<reference evidence="2 3" key="1">
    <citation type="journal article" date="2012" name="New Phytol.">
        <title>Insight into trade-off between wood decay and parasitism from the genome of a fungal forest pathogen.</title>
        <authorList>
            <person name="Olson A."/>
            <person name="Aerts A."/>
            <person name="Asiegbu F."/>
            <person name="Belbahri L."/>
            <person name="Bouzid O."/>
            <person name="Broberg A."/>
            <person name="Canback B."/>
            <person name="Coutinho P.M."/>
            <person name="Cullen D."/>
            <person name="Dalman K."/>
            <person name="Deflorio G."/>
            <person name="van Diepen L.T."/>
            <person name="Dunand C."/>
            <person name="Duplessis S."/>
            <person name="Durling M."/>
            <person name="Gonthier P."/>
            <person name="Grimwood J."/>
            <person name="Fossdal C.G."/>
            <person name="Hansson D."/>
            <person name="Henrissat B."/>
            <person name="Hietala A."/>
            <person name="Himmelstrand K."/>
            <person name="Hoffmeister D."/>
            <person name="Hogberg N."/>
            <person name="James T.Y."/>
            <person name="Karlsson M."/>
            <person name="Kohler A."/>
            <person name="Kues U."/>
            <person name="Lee Y.H."/>
            <person name="Lin Y.C."/>
            <person name="Lind M."/>
            <person name="Lindquist E."/>
            <person name="Lombard V."/>
            <person name="Lucas S."/>
            <person name="Lunden K."/>
            <person name="Morin E."/>
            <person name="Murat C."/>
            <person name="Park J."/>
            <person name="Raffaello T."/>
            <person name="Rouze P."/>
            <person name="Salamov A."/>
            <person name="Schmutz J."/>
            <person name="Solheim H."/>
            <person name="Stahlberg J."/>
            <person name="Velez H."/>
            <person name="de Vries R.P."/>
            <person name="Wiebenga A."/>
            <person name="Woodward S."/>
            <person name="Yakovlev I."/>
            <person name="Garbelotto M."/>
            <person name="Martin F."/>
            <person name="Grigoriev I.V."/>
            <person name="Stenlid J."/>
        </authorList>
    </citation>
    <scope>NUCLEOTIDE SEQUENCE [LARGE SCALE GENOMIC DNA]</scope>
    <source>
        <strain evidence="2 3">TC 32-1</strain>
    </source>
</reference>
<dbReference type="OrthoDB" id="3268861at2759"/>
<dbReference type="Proteomes" id="UP000030671">
    <property type="component" value="Unassembled WGS sequence"/>
</dbReference>
<accession>W4K343</accession>
<dbReference type="EMBL" id="KI925460">
    <property type="protein sequence ID" value="ETW79760.1"/>
    <property type="molecule type" value="Genomic_DNA"/>
</dbReference>
<feature type="region of interest" description="Disordered" evidence="1">
    <location>
        <begin position="185"/>
        <end position="268"/>
    </location>
</feature>
<dbReference type="HOGENOM" id="CLU_711854_0_0_1"/>
<keyword evidence="3" id="KW-1185">Reference proteome</keyword>
<protein>
    <submittedName>
        <fullName evidence="2">Uncharacterized protein</fullName>
    </submittedName>
</protein>
<name>W4K343_HETIT</name>
<feature type="compositionally biased region" description="Basic residues" evidence="1">
    <location>
        <begin position="288"/>
        <end position="326"/>
    </location>
</feature>
<dbReference type="AlphaFoldDB" id="W4K343"/>
<proteinExistence type="predicted"/>
<feature type="region of interest" description="Disordered" evidence="1">
    <location>
        <begin position="287"/>
        <end position="388"/>
    </location>
</feature>